<gene>
    <name evidence="1" type="ORF">BJ138DRAFT_1106262</name>
</gene>
<organism evidence="1 2">
    <name type="scientific">Hygrophoropsis aurantiaca</name>
    <dbReference type="NCBI Taxonomy" id="72124"/>
    <lineage>
        <taxon>Eukaryota</taxon>
        <taxon>Fungi</taxon>
        <taxon>Dikarya</taxon>
        <taxon>Basidiomycota</taxon>
        <taxon>Agaricomycotina</taxon>
        <taxon>Agaricomycetes</taxon>
        <taxon>Agaricomycetidae</taxon>
        <taxon>Boletales</taxon>
        <taxon>Coniophorineae</taxon>
        <taxon>Hygrophoropsidaceae</taxon>
        <taxon>Hygrophoropsis</taxon>
    </lineage>
</organism>
<protein>
    <submittedName>
        <fullName evidence="1">Uncharacterized protein</fullName>
    </submittedName>
</protein>
<evidence type="ECO:0000313" key="1">
    <source>
        <dbReference type="EMBL" id="KAH7905104.1"/>
    </source>
</evidence>
<name>A0ACB7ZWN7_9AGAM</name>
<sequence length="264" mass="29553">MSLERLICNYCTLTPQYVGCHDTINSGRPLLETRRYSCVRRGIDCGCGCGFEPESTSASAWESEFVLRFEFGLRPRVGRRQRRQSVTAWGPISVGVSNYRIGTAVGPRATKPSPYLKVEFKPDNCEAEWEYGSESESAYPAPSMESETRMREIIHTQKQYGTVVRVGTVEVEVANITARTVGGWRKPTADLKIRQLHGIDADIARLYDREPPLLLYLLALHFVLEPEFKVQGENTYLSFLESRADAGDGQAHGGTSPRESDIIV</sequence>
<evidence type="ECO:0000313" key="2">
    <source>
        <dbReference type="Proteomes" id="UP000790377"/>
    </source>
</evidence>
<reference evidence="1" key="1">
    <citation type="journal article" date="2021" name="New Phytol.">
        <title>Evolutionary innovations through gain and loss of genes in the ectomycorrhizal Boletales.</title>
        <authorList>
            <person name="Wu G."/>
            <person name="Miyauchi S."/>
            <person name="Morin E."/>
            <person name="Kuo A."/>
            <person name="Drula E."/>
            <person name="Varga T."/>
            <person name="Kohler A."/>
            <person name="Feng B."/>
            <person name="Cao Y."/>
            <person name="Lipzen A."/>
            <person name="Daum C."/>
            <person name="Hundley H."/>
            <person name="Pangilinan J."/>
            <person name="Johnson J."/>
            <person name="Barry K."/>
            <person name="LaButti K."/>
            <person name="Ng V."/>
            <person name="Ahrendt S."/>
            <person name="Min B."/>
            <person name="Choi I.G."/>
            <person name="Park H."/>
            <person name="Plett J.M."/>
            <person name="Magnuson J."/>
            <person name="Spatafora J.W."/>
            <person name="Nagy L.G."/>
            <person name="Henrissat B."/>
            <person name="Grigoriev I.V."/>
            <person name="Yang Z.L."/>
            <person name="Xu J."/>
            <person name="Martin F.M."/>
        </authorList>
    </citation>
    <scope>NUCLEOTIDE SEQUENCE</scope>
    <source>
        <strain evidence="1">ATCC 28755</strain>
    </source>
</reference>
<keyword evidence="2" id="KW-1185">Reference proteome</keyword>
<proteinExistence type="predicted"/>
<comment type="caution">
    <text evidence="1">The sequence shown here is derived from an EMBL/GenBank/DDBJ whole genome shotgun (WGS) entry which is preliminary data.</text>
</comment>
<dbReference type="EMBL" id="MU268272">
    <property type="protein sequence ID" value="KAH7905104.1"/>
    <property type="molecule type" value="Genomic_DNA"/>
</dbReference>
<dbReference type="Proteomes" id="UP000790377">
    <property type="component" value="Unassembled WGS sequence"/>
</dbReference>
<accession>A0ACB7ZWN7</accession>